<dbReference type="EMBL" id="WPIK01000002">
    <property type="protein sequence ID" value="MVN20344.1"/>
    <property type="molecule type" value="Genomic_DNA"/>
</dbReference>
<gene>
    <name evidence="6" type="ORF">GO621_02185</name>
</gene>
<evidence type="ECO:0000256" key="5">
    <source>
        <dbReference type="SAM" id="Phobius"/>
    </source>
</evidence>
<reference evidence="6 7" key="1">
    <citation type="submission" date="2019-12" db="EMBL/GenBank/DDBJ databases">
        <title>Mucilaginibacter sp. HMF7410 genome sequencing and assembly.</title>
        <authorList>
            <person name="Kang H."/>
            <person name="Cha I."/>
            <person name="Kim H."/>
            <person name="Joh K."/>
        </authorList>
    </citation>
    <scope>NUCLEOTIDE SEQUENCE [LARGE SCALE GENOMIC DNA]</scope>
    <source>
        <strain evidence="6 7">HMF7410</strain>
    </source>
</reference>
<evidence type="ECO:0000256" key="4">
    <source>
        <dbReference type="ARBA" id="ARBA00023136"/>
    </source>
</evidence>
<keyword evidence="7" id="KW-1185">Reference proteome</keyword>
<evidence type="ECO:0000256" key="3">
    <source>
        <dbReference type="ARBA" id="ARBA00022748"/>
    </source>
</evidence>
<name>A0A7K1SSW9_9SPHI</name>
<comment type="caution">
    <text evidence="6">The sequence shown here is derived from an EMBL/GenBank/DDBJ whole genome shotgun (WGS) entry which is preliminary data.</text>
</comment>
<keyword evidence="3" id="KW-0201">Cytochrome c-type biogenesis</keyword>
<dbReference type="InterPro" id="IPR036127">
    <property type="entry name" value="CcmE-like_sf"/>
</dbReference>
<keyword evidence="2" id="KW-0479">Metal-binding</keyword>
<dbReference type="SUPFAM" id="SSF82093">
    <property type="entry name" value="Heme chaperone CcmE"/>
    <property type="match status" value="1"/>
</dbReference>
<sequence>MKKSSILGIIVIAVAICIIISTYADTSTYGSFKEAKTTHSELHVVGHLNKQKQLIYDAKKDANYFSFFMKDNKGEECKIVFAGTKPQDFERSEQIVLTGQMVGNEFHASKILMKCPSKYTQDKIDVTEAKATKQASI</sequence>
<keyword evidence="2" id="KW-0408">Iron</keyword>
<accession>A0A7K1SSW9</accession>
<evidence type="ECO:0000256" key="1">
    <source>
        <dbReference type="ARBA" id="ARBA00004370"/>
    </source>
</evidence>
<dbReference type="AlphaFoldDB" id="A0A7K1SSW9"/>
<dbReference type="InterPro" id="IPR012340">
    <property type="entry name" value="NA-bd_OB-fold"/>
</dbReference>
<protein>
    <submittedName>
        <fullName evidence="6">Cytochrome c maturation protein CcmE</fullName>
    </submittedName>
</protein>
<dbReference type="InterPro" id="IPR004329">
    <property type="entry name" value="CcmE"/>
</dbReference>
<dbReference type="GO" id="GO:0017003">
    <property type="term" value="P:protein-heme linkage"/>
    <property type="evidence" value="ECO:0007669"/>
    <property type="project" value="InterPro"/>
</dbReference>
<evidence type="ECO:0000256" key="2">
    <source>
        <dbReference type="ARBA" id="ARBA00022617"/>
    </source>
</evidence>
<evidence type="ECO:0000313" key="7">
    <source>
        <dbReference type="Proteomes" id="UP000462014"/>
    </source>
</evidence>
<keyword evidence="5" id="KW-1133">Transmembrane helix</keyword>
<dbReference type="Proteomes" id="UP000462014">
    <property type="component" value="Unassembled WGS sequence"/>
</dbReference>
<evidence type="ECO:0000313" key="6">
    <source>
        <dbReference type="EMBL" id="MVN20344.1"/>
    </source>
</evidence>
<feature type="transmembrane region" description="Helical" evidence="5">
    <location>
        <begin position="6"/>
        <end position="24"/>
    </location>
</feature>
<organism evidence="6 7">
    <name type="scientific">Mucilaginibacter arboris</name>
    <dbReference type="NCBI Taxonomy" id="2682090"/>
    <lineage>
        <taxon>Bacteria</taxon>
        <taxon>Pseudomonadati</taxon>
        <taxon>Bacteroidota</taxon>
        <taxon>Sphingobacteriia</taxon>
        <taxon>Sphingobacteriales</taxon>
        <taxon>Sphingobacteriaceae</taxon>
        <taxon>Mucilaginibacter</taxon>
    </lineage>
</organism>
<dbReference type="GO" id="GO:0017004">
    <property type="term" value="P:cytochrome complex assembly"/>
    <property type="evidence" value="ECO:0007669"/>
    <property type="project" value="UniProtKB-KW"/>
</dbReference>
<dbReference type="GO" id="GO:0020037">
    <property type="term" value="F:heme binding"/>
    <property type="evidence" value="ECO:0007669"/>
    <property type="project" value="InterPro"/>
</dbReference>
<keyword evidence="2" id="KW-0349">Heme</keyword>
<dbReference type="Pfam" id="PF03100">
    <property type="entry name" value="CcmE"/>
    <property type="match status" value="1"/>
</dbReference>
<keyword evidence="5" id="KW-0812">Transmembrane</keyword>
<keyword evidence="4 5" id="KW-0472">Membrane</keyword>
<proteinExistence type="predicted"/>
<dbReference type="RefSeq" id="WP_157563781.1">
    <property type="nucleotide sequence ID" value="NZ_WPIK01000002.1"/>
</dbReference>
<dbReference type="Gene3D" id="2.40.50.140">
    <property type="entry name" value="Nucleic acid-binding proteins"/>
    <property type="match status" value="1"/>
</dbReference>
<dbReference type="GO" id="GO:0005886">
    <property type="term" value="C:plasma membrane"/>
    <property type="evidence" value="ECO:0007669"/>
    <property type="project" value="InterPro"/>
</dbReference>
<comment type="subcellular location">
    <subcellularLocation>
        <location evidence="1">Membrane</location>
    </subcellularLocation>
</comment>